<evidence type="ECO:0000256" key="1">
    <source>
        <dbReference type="SAM" id="Phobius"/>
    </source>
</evidence>
<evidence type="ECO:0000313" key="4">
    <source>
        <dbReference type="Proteomes" id="UP000663844"/>
    </source>
</evidence>
<dbReference type="EMBL" id="CAJOAZ010003334">
    <property type="protein sequence ID" value="CAF4001003.1"/>
    <property type="molecule type" value="Genomic_DNA"/>
</dbReference>
<evidence type="ECO:0008006" key="5">
    <source>
        <dbReference type="Google" id="ProtNLM"/>
    </source>
</evidence>
<proteinExistence type="predicted"/>
<dbReference type="AlphaFoldDB" id="A0A819NPD8"/>
<feature type="transmembrane region" description="Helical" evidence="1">
    <location>
        <begin position="38"/>
        <end position="65"/>
    </location>
</feature>
<comment type="caution">
    <text evidence="3">The sequence shown here is derived from an EMBL/GenBank/DDBJ whole genome shotgun (WGS) entry which is preliminary data.</text>
</comment>
<protein>
    <recommendedName>
        <fullName evidence="5">G protein-coupled receptor</fullName>
    </recommendedName>
</protein>
<organism evidence="3 4">
    <name type="scientific">Adineta steineri</name>
    <dbReference type="NCBI Taxonomy" id="433720"/>
    <lineage>
        <taxon>Eukaryota</taxon>
        <taxon>Metazoa</taxon>
        <taxon>Spiralia</taxon>
        <taxon>Gnathifera</taxon>
        <taxon>Rotifera</taxon>
        <taxon>Eurotatoria</taxon>
        <taxon>Bdelloidea</taxon>
        <taxon>Adinetida</taxon>
        <taxon>Adinetidae</taxon>
        <taxon>Adineta</taxon>
    </lineage>
</organism>
<gene>
    <name evidence="2" type="ORF">JYZ213_LOCUS35455</name>
    <name evidence="3" type="ORF">OXD698_LOCUS29520</name>
</gene>
<dbReference type="Proteomes" id="UP000663845">
    <property type="component" value="Unassembled WGS sequence"/>
</dbReference>
<keyword evidence="1" id="KW-1133">Transmembrane helix</keyword>
<evidence type="ECO:0000313" key="2">
    <source>
        <dbReference type="EMBL" id="CAF1358691.1"/>
    </source>
</evidence>
<reference evidence="3" key="1">
    <citation type="submission" date="2021-02" db="EMBL/GenBank/DDBJ databases">
        <authorList>
            <person name="Nowell W R."/>
        </authorList>
    </citation>
    <scope>NUCLEOTIDE SEQUENCE</scope>
</reference>
<dbReference type="Gene3D" id="1.20.1070.10">
    <property type="entry name" value="Rhodopsin 7-helix transmembrane proteins"/>
    <property type="match status" value="1"/>
</dbReference>
<accession>A0A819NPD8</accession>
<evidence type="ECO:0000313" key="3">
    <source>
        <dbReference type="EMBL" id="CAF4001003.1"/>
    </source>
</evidence>
<dbReference type="EMBL" id="CAJNOG010000790">
    <property type="protein sequence ID" value="CAF1358691.1"/>
    <property type="molecule type" value="Genomic_DNA"/>
</dbReference>
<dbReference type="SUPFAM" id="SSF81321">
    <property type="entry name" value="Family A G protein-coupled receptor-like"/>
    <property type="match status" value="1"/>
</dbReference>
<keyword evidence="1" id="KW-0472">Membrane</keyword>
<name>A0A819NPD8_9BILA</name>
<sequence>MSTFGILTIINFRKIRNRIAPQSDNSRNERWRSHDRQLIIMLLVQVLITTLFAIPFASLSTWNIFTVTIFKYKLSTFEQSLYNFGSEVARSLSYTNPVIGFYIYSLTGSKFRAEMKHCIEYGLKFALTSIGLMRYMPLRVQQALRTEPQMDSNDDTATRNRRGNAIQHQRTIIMTTAV</sequence>
<dbReference type="Proteomes" id="UP000663844">
    <property type="component" value="Unassembled WGS sequence"/>
</dbReference>
<keyword evidence="1" id="KW-0812">Transmembrane</keyword>